<dbReference type="Proteomes" id="UP000540989">
    <property type="component" value="Unassembled WGS sequence"/>
</dbReference>
<accession>A0A7W7ZA50</accession>
<dbReference type="SMART" id="SM00563">
    <property type="entry name" value="PlsC"/>
    <property type="match status" value="1"/>
</dbReference>
<dbReference type="Pfam" id="PF01553">
    <property type="entry name" value="Acyltransferase"/>
    <property type="match status" value="1"/>
</dbReference>
<comment type="caution">
    <text evidence="2">The sequence shown here is derived from an EMBL/GenBank/DDBJ whole genome shotgun (WGS) entry which is preliminary data.</text>
</comment>
<dbReference type="GO" id="GO:0016746">
    <property type="term" value="F:acyltransferase activity"/>
    <property type="evidence" value="ECO:0007669"/>
    <property type="project" value="UniProtKB-KW"/>
</dbReference>
<sequence>MNLPTISTPMLRFFRRIVRGYFRRHFHAVRIAHVERFKGVAGPLIVYANHSSWWDPMVSVLLAAELMPKRKHYAPMDDAALEKYGILKRLGIFPVEATTARGAVQFLRTGEAILESGGVLWVTPQGRFADPRERPLEFKAGMAALAARVASKIGTCTLLPLAIEYPFWDERLPETLLCFAAPVIVHPGESAEAIQQRSIVAMEQALNELKGKSIARDPAAFDVLARGSLGTGGFYAMGKRIRAFVTRRPYVAEHTPMQEMPK</sequence>
<reference evidence="2 3" key="1">
    <citation type="submission" date="2020-08" db="EMBL/GenBank/DDBJ databases">
        <title>Genomic Encyclopedia of Type Strains, Phase IV (KMG-V): Genome sequencing to study the core and pangenomes of soil and plant-associated prokaryotes.</title>
        <authorList>
            <person name="Whitman W."/>
        </authorList>
    </citation>
    <scope>NUCLEOTIDE SEQUENCE [LARGE SCALE GENOMIC DNA]</scope>
    <source>
        <strain evidence="2 3">M8UP14</strain>
    </source>
</reference>
<keyword evidence="2" id="KW-0808">Transferase</keyword>
<organism evidence="2 3">
    <name type="scientific">Granulicella aggregans</name>
    <dbReference type="NCBI Taxonomy" id="474949"/>
    <lineage>
        <taxon>Bacteria</taxon>
        <taxon>Pseudomonadati</taxon>
        <taxon>Acidobacteriota</taxon>
        <taxon>Terriglobia</taxon>
        <taxon>Terriglobales</taxon>
        <taxon>Acidobacteriaceae</taxon>
        <taxon>Granulicella</taxon>
    </lineage>
</organism>
<evidence type="ECO:0000259" key="1">
    <source>
        <dbReference type="SMART" id="SM00563"/>
    </source>
</evidence>
<dbReference type="EMBL" id="JACHIP010000001">
    <property type="protein sequence ID" value="MBB5056154.1"/>
    <property type="molecule type" value="Genomic_DNA"/>
</dbReference>
<dbReference type="AlphaFoldDB" id="A0A7W7ZA50"/>
<dbReference type="SUPFAM" id="SSF69593">
    <property type="entry name" value="Glycerol-3-phosphate (1)-acyltransferase"/>
    <property type="match status" value="1"/>
</dbReference>
<name>A0A7W7ZA50_9BACT</name>
<evidence type="ECO:0000313" key="2">
    <source>
        <dbReference type="EMBL" id="MBB5056154.1"/>
    </source>
</evidence>
<dbReference type="CDD" id="cd06551">
    <property type="entry name" value="LPLAT"/>
    <property type="match status" value="1"/>
</dbReference>
<evidence type="ECO:0000313" key="3">
    <source>
        <dbReference type="Proteomes" id="UP000540989"/>
    </source>
</evidence>
<protein>
    <submittedName>
        <fullName evidence="2">1-acyl-sn-glycerol-3-phosphate acyltransferase</fullName>
    </submittedName>
</protein>
<dbReference type="RefSeq" id="WP_184213839.1">
    <property type="nucleotide sequence ID" value="NZ_JACHIP010000001.1"/>
</dbReference>
<gene>
    <name evidence="2" type="ORF">HDF16_000823</name>
</gene>
<dbReference type="InterPro" id="IPR002123">
    <property type="entry name" value="Plipid/glycerol_acylTrfase"/>
</dbReference>
<keyword evidence="3" id="KW-1185">Reference proteome</keyword>
<keyword evidence="2" id="KW-0012">Acyltransferase</keyword>
<feature type="domain" description="Phospholipid/glycerol acyltransferase" evidence="1">
    <location>
        <begin position="44"/>
        <end position="166"/>
    </location>
</feature>
<proteinExistence type="predicted"/>